<accession>X1TJ15</accession>
<dbReference type="GO" id="GO:0009055">
    <property type="term" value="F:electron transfer activity"/>
    <property type="evidence" value="ECO:0007669"/>
    <property type="project" value="InterPro"/>
</dbReference>
<reference evidence="2" key="1">
    <citation type="journal article" date="2014" name="Front. Microbiol.">
        <title>High frequency of phylogenetically diverse reductive dehalogenase-homologous genes in deep subseafloor sedimentary metagenomes.</title>
        <authorList>
            <person name="Kawai M."/>
            <person name="Futagami T."/>
            <person name="Toyoda A."/>
            <person name="Takaki Y."/>
            <person name="Nishi S."/>
            <person name="Hori S."/>
            <person name="Arai W."/>
            <person name="Tsubouchi T."/>
            <person name="Morono Y."/>
            <person name="Uchiyama I."/>
            <person name="Ito T."/>
            <person name="Fujiyama A."/>
            <person name="Inagaki F."/>
            <person name="Takami H."/>
        </authorList>
    </citation>
    <scope>NUCLEOTIDE SEQUENCE</scope>
    <source>
        <strain evidence="2">Expedition CK06-06</strain>
    </source>
</reference>
<evidence type="ECO:0000313" key="2">
    <source>
        <dbReference type="EMBL" id="GAI80004.1"/>
    </source>
</evidence>
<dbReference type="InterPro" id="IPR036021">
    <property type="entry name" value="Tungsten_al_ferr_oxy-like_C"/>
</dbReference>
<dbReference type="Pfam" id="PF01314">
    <property type="entry name" value="AFOR_C"/>
    <property type="match status" value="1"/>
</dbReference>
<dbReference type="InterPro" id="IPR013985">
    <property type="entry name" value="Ald_Fedxn_OxRdtase_dom3"/>
</dbReference>
<name>X1TJ15_9ZZZZ</name>
<dbReference type="AlphaFoldDB" id="X1TJ15"/>
<dbReference type="Gene3D" id="1.10.599.10">
    <property type="entry name" value="Aldehyde Ferredoxin Oxidoreductase Protein, subunit A, domain 3"/>
    <property type="match status" value="1"/>
</dbReference>
<organism evidence="2">
    <name type="scientific">marine sediment metagenome</name>
    <dbReference type="NCBI Taxonomy" id="412755"/>
    <lineage>
        <taxon>unclassified sequences</taxon>
        <taxon>metagenomes</taxon>
        <taxon>ecological metagenomes</taxon>
    </lineage>
</organism>
<dbReference type="GO" id="GO:0051536">
    <property type="term" value="F:iron-sulfur cluster binding"/>
    <property type="evidence" value="ECO:0007669"/>
    <property type="project" value="InterPro"/>
</dbReference>
<gene>
    <name evidence="2" type="ORF">S12H4_26121</name>
</gene>
<dbReference type="PANTHER" id="PTHR30038:SF0">
    <property type="entry name" value="TUNGSTEN-CONTAINING ALDEHYDE FERREDOXIN OXIDOREDUCTASE"/>
    <property type="match status" value="1"/>
</dbReference>
<proteinExistence type="predicted"/>
<dbReference type="InterPro" id="IPR051919">
    <property type="entry name" value="W-dependent_AOR"/>
</dbReference>
<evidence type="ECO:0000259" key="1">
    <source>
        <dbReference type="Pfam" id="PF01314"/>
    </source>
</evidence>
<dbReference type="SUPFAM" id="SSF48310">
    <property type="entry name" value="Aldehyde ferredoxin oxidoreductase, C-terminal domains"/>
    <property type="match status" value="1"/>
</dbReference>
<feature type="non-terminal residue" evidence="2">
    <location>
        <position position="1"/>
    </location>
</feature>
<comment type="caution">
    <text evidence="2">The sequence shown here is derived from an EMBL/GenBank/DDBJ whole genome shotgun (WGS) entry which is preliminary data.</text>
</comment>
<dbReference type="EMBL" id="BARW01014792">
    <property type="protein sequence ID" value="GAI80004.1"/>
    <property type="molecule type" value="Genomic_DNA"/>
</dbReference>
<dbReference type="PANTHER" id="PTHR30038">
    <property type="entry name" value="ALDEHYDE FERREDOXIN OXIDOREDUCTASE"/>
    <property type="match status" value="1"/>
</dbReference>
<sequence length="180" mass="20847">TYGTANRGMCHIHPLEAMGYDSGKMDFGMIKYGVPDPETVDRWEEKGKGKIVKILQDGLIMPDVLNICKFMMYVGCTLEHLAMLLSAITGWDISDRDLLKIGERVYNLQRLFNVREGFSRKDDLLPERMKKLPQFGDYKDEEGCEIKNFEEMLDEYYEARGWDKQTGKPLPEKLHDLDIT</sequence>
<feature type="domain" description="Aldehyde ferredoxin oxidoreductase C-terminal" evidence="1">
    <location>
        <begin position="1"/>
        <end position="179"/>
    </location>
</feature>
<dbReference type="GO" id="GO:0016625">
    <property type="term" value="F:oxidoreductase activity, acting on the aldehyde or oxo group of donors, iron-sulfur protein as acceptor"/>
    <property type="evidence" value="ECO:0007669"/>
    <property type="project" value="InterPro"/>
</dbReference>
<protein>
    <recommendedName>
        <fullName evidence="1">Aldehyde ferredoxin oxidoreductase C-terminal domain-containing protein</fullName>
    </recommendedName>
</protein>
<dbReference type="InterPro" id="IPR001203">
    <property type="entry name" value="OxRdtase_Ald_Fedxn_C"/>
</dbReference>